<name>A0A1E3INP5_9TREE</name>
<keyword evidence="2" id="KW-0812">Transmembrane</keyword>
<keyword evidence="4" id="KW-1185">Reference proteome</keyword>
<dbReference type="OrthoDB" id="2578108at2759"/>
<evidence type="ECO:0000256" key="2">
    <source>
        <dbReference type="SAM" id="Phobius"/>
    </source>
</evidence>
<dbReference type="RefSeq" id="XP_019029749.1">
    <property type="nucleotide sequence ID" value="XM_019178311.1"/>
</dbReference>
<organism evidence="3 4">
    <name type="scientific">Cryptococcus wingfieldii CBS 7118</name>
    <dbReference type="NCBI Taxonomy" id="1295528"/>
    <lineage>
        <taxon>Eukaryota</taxon>
        <taxon>Fungi</taxon>
        <taxon>Dikarya</taxon>
        <taxon>Basidiomycota</taxon>
        <taxon>Agaricomycotina</taxon>
        <taxon>Tremellomycetes</taxon>
        <taxon>Tremellales</taxon>
        <taxon>Cryptococcaceae</taxon>
        <taxon>Cryptococcus</taxon>
    </lineage>
</organism>
<dbReference type="EMBL" id="AWGH01000021">
    <property type="protein sequence ID" value="ODN90227.1"/>
    <property type="molecule type" value="Genomic_DNA"/>
</dbReference>
<dbReference type="Proteomes" id="UP000094819">
    <property type="component" value="Unassembled WGS sequence"/>
</dbReference>
<keyword evidence="2" id="KW-1133">Transmembrane helix</keyword>
<protein>
    <submittedName>
        <fullName evidence="3">Uncharacterized protein</fullName>
    </submittedName>
</protein>
<evidence type="ECO:0000313" key="3">
    <source>
        <dbReference type="EMBL" id="ODN90227.1"/>
    </source>
</evidence>
<reference evidence="3 4" key="1">
    <citation type="submission" date="2016-06" db="EMBL/GenBank/DDBJ databases">
        <title>Evolution of pathogenesis and genome organization in the Tremellales.</title>
        <authorList>
            <person name="Cuomo C."/>
            <person name="Litvintseva A."/>
            <person name="Heitman J."/>
            <person name="Chen Y."/>
            <person name="Sun S."/>
            <person name="Springer D."/>
            <person name="Dromer F."/>
            <person name="Young S."/>
            <person name="Zeng Q."/>
            <person name="Chapman S."/>
            <person name="Gujja S."/>
            <person name="Saif S."/>
            <person name="Birren B."/>
        </authorList>
    </citation>
    <scope>NUCLEOTIDE SEQUENCE [LARGE SCALE GENOMIC DNA]</scope>
    <source>
        <strain evidence="3 4">CBS 7118</strain>
    </source>
</reference>
<dbReference type="AlphaFoldDB" id="A0A1E3INP5"/>
<accession>A0A1E3INP5</accession>
<keyword evidence="2" id="KW-0472">Membrane</keyword>
<feature type="transmembrane region" description="Helical" evidence="2">
    <location>
        <begin position="196"/>
        <end position="215"/>
    </location>
</feature>
<feature type="region of interest" description="Disordered" evidence="1">
    <location>
        <begin position="1"/>
        <end position="20"/>
    </location>
</feature>
<comment type="caution">
    <text evidence="3">The sequence shown here is derived from an EMBL/GenBank/DDBJ whole genome shotgun (WGS) entry which is preliminary data.</text>
</comment>
<sequence>MPSSGPSRCRNRPLFDPYPREAPIDVQSIQKDMHIPQRAFVRCRCPSCPPAGRVMQYRTWLNWKADHKFESASQPSITNHRPAEAPTFQDASSDVLSLVADHEQTASALGDETMDGLGAGDVGSDPSFYEGYDDLPPLPPDNDAIGETEDRLRSILARWPTKIPECLIPTYSGRNENPYRHHFELRTTDPMATMPLLYRVFAAFIVFLTAFAGVAQRYGDTARAIIEVIIKLAILEDRQAT</sequence>
<evidence type="ECO:0000313" key="4">
    <source>
        <dbReference type="Proteomes" id="UP000094819"/>
    </source>
</evidence>
<evidence type="ECO:0000256" key="1">
    <source>
        <dbReference type="SAM" id="MobiDB-lite"/>
    </source>
</evidence>
<dbReference type="GeneID" id="30195457"/>
<proteinExistence type="predicted"/>
<gene>
    <name evidence="3" type="ORF">L198_06245</name>
</gene>